<evidence type="ECO:0000313" key="1">
    <source>
        <dbReference type="EMBL" id="AWV47342.1"/>
    </source>
</evidence>
<proteinExistence type="predicted"/>
<protein>
    <submittedName>
        <fullName evidence="1">Uncharacterized protein</fullName>
    </submittedName>
</protein>
<name>A0AAD0KQ55_MYCLR</name>
<reference evidence="1 2" key="1">
    <citation type="submission" date="2018-05" db="EMBL/GenBank/DDBJ databases">
        <title>Evolution of small genomes with special reference to Mycobacterium leprae.</title>
        <authorList>
            <person name="Mohanty P.S."/>
            <person name="Bansal A.K."/>
            <person name="Gupta U.D."/>
            <person name="Naaz F."/>
            <person name="Dwivedi V.D."/>
            <person name="Singh H."/>
            <person name="Gupta G."/>
            <person name="Sharma S."/>
            <person name="Arora M."/>
        </authorList>
    </citation>
    <scope>NUCLEOTIDE SEQUENCE [LARGE SCALE GENOMIC DNA]</scope>
    <source>
        <strain evidence="1 2">MRHRU-235-G</strain>
    </source>
</reference>
<evidence type="ECO:0000313" key="2">
    <source>
        <dbReference type="Proteomes" id="UP000249682"/>
    </source>
</evidence>
<dbReference type="AlphaFoldDB" id="A0AAD0KQ55"/>
<organism evidence="1 2">
    <name type="scientific">Mycobacterium leprae</name>
    <dbReference type="NCBI Taxonomy" id="1769"/>
    <lineage>
        <taxon>Bacteria</taxon>
        <taxon>Bacillati</taxon>
        <taxon>Actinomycetota</taxon>
        <taxon>Actinomycetes</taxon>
        <taxon>Mycobacteriales</taxon>
        <taxon>Mycobacteriaceae</taxon>
        <taxon>Mycobacterium</taxon>
    </lineage>
</organism>
<accession>A0AAD0KQ55</accession>
<gene>
    <name evidence="1" type="ORF">DIJ64_02245</name>
</gene>
<dbReference type="Proteomes" id="UP000249682">
    <property type="component" value="Chromosome"/>
</dbReference>
<dbReference type="EMBL" id="CP029543">
    <property type="protein sequence ID" value="AWV47342.1"/>
    <property type="molecule type" value="Genomic_DNA"/>
</dbReference>
<sequence length="61" mass="6610">MVNAAIFEVRDYRCVKTEVVPDCTVIGAGRRQSYPPVCRVDQQRAALFAANDIGLGASGPR</sequence>